<dbReference type="GO" id="GO:0043248">
    <property type="term" value="P:proteasome assembly"/>
    <property type="evidence" value="ECO:0007669"/>
    <property type="project" value="InterPro"/>
</dbReference>
<keyword evidence="3" id="KW-0677">Repeat</keyword>
<evidence type="ECO:0000256" key="2">
    <source>
        <dbReference type="ARBA" id="ARBA00022490"/>
    </source>
</evidence>
<comment type="subcellular location">
    <subcellularLocation>
        <location evidence="1">Cytoplasm</location>
    </subcellularLocation>
</comment>
<feature type="domain" description="Proteasome adapter and scaffold protein ECM29 HEAT-repeat" evidence="7">
    <location>
        <begin position="1736"/>
        <end position="1897"/>
    </location>
</feature>
<dbReference type="Pfam" id="PF23731">
    <property type="entry name" value="ARM_ECM29_C"/>
    <property type="match status" value="1"/>
</dbReference>
<evidence type="ECO:0000259" key="6">
    <source>
        <dbReference type="Pfam" id="PF19050"/>
    </source>
</evidence>
<organism evidence="8 9">
    <name type="scientific">Ramalina farinacea</name>
    <dbReference type="NCBI Taxonomy" id="258253"/>
    <lineage>
        <taxon>Eukaryota</taxon>
        <taxon>Fungi</taxon>
        <taxon>Dikarya</taxon>
        <taxon>Ascomycota</taxon>
        <taxon>Pezizomycotina</taxon>
        <taxon>Lecanoromycetes</taxon>
        <taxon>OSLEUM clade</taxon>
        <taxon>Lecanoromycetidae</taxon>
        <taxon>Lecanorales</taxon>
        <taxon>Lecanorineae</taxon>
        <taxon>Ramalinaceae</taxon>
        <taxon>Ramalina</taxon>
    </lineage>
</organism>
<dbReference type="PANTHER" id="PTHR23346">
    <property type="entry name" value="TRANSLATIONAL ACTIVATOR GCN1-RELATED"/>
    <property type="match status" value="1"/>
</dbReference>
<dbReference type="InterPro" id="IPR011989">
    <property type="entry name" value="ARM-like"/>
</dbReference>
<sequence length="2282" mass="251963">MFKNIGRIGIDTYLLFQHHTTLEILRNVSTDTDIFTITGTGWHFVKYLGPAVAVVGVDCRSERNPHQVLAGPTYQGLFPKIAMLPQSVQHCILMIAVPLIYPRLEAAEQLAHTVATGKKAVNSTYNLLGKVTSSVAGVVGAKGVVGSGFDSVKKAVGKSGLMGGILSPFGDIDVLDELRDQWTHESKDLERTYLIRTLQQISHQKSIRMTFLSGSVSVCGAGLVHDPSKPSDHKTMYQLISSAVVNAPPPSYVVKLLHSSQKPLYIPQNGHRSTNAPSDTKEDMMEIFTQEPDGRQRDARKLMGRRNYVAIVAYDPEVVQGAYGQMNSKPSSSKLSLAVDFMVQSDSAGTISAAGPVQGGLAKRGLISLHCHLPSISQQWYTQCESDFLLVDLVFYLLQPSFVFIFFDTVHGRRLLLLVHLHNVIIYVEHYFENMSRPGSLEARELSLVDKVELRIALTQSDTALQNVLKTYLPPLLLKLASEHASVRNKVISVCQHINTRIKPPSILLPVAALLKQFKDERNTLIRHFDLLYIQQGLERLPKSERLDLLPVISRGLQINFRESAKHAASLFNLFLRLLHVMPLPSRGSKEDLSLRDRLGFADREEDADFVASWIGTSRCPGLNTEEYTFLQLYGKEDTWKPTSPGGLGLAETKIVASRFLASGAFTESQRFLPALFASADTNSRISDVGADMLKRATPAICLEDSTLVTGLYGVYLGSRGEQGSLPARPHLQTKILGLLCRSKQAASHISESTQIVQEGLAPQQNAQQNGIFPTAQKGLEASKLRGQIFAFTNWLARISDPSEINTFAPTLVGQLRTYIEDQGWPRPRTDEPLNAGELSSRTYGYESIGLLASAAPQKLLVEPNLELLRWLLTSLSEDPCGNDVSFSIEHAISSVIRAFGHGLTTDIETALASLFLHHMRLAPDAGDETSTGVVRSTRFVAVKFANRSLPYDSIDGRFIDVLALCGLSEERSEVLEEACKGLSPYWYRMLNPQKSSVKCNGEATISEVNFPDLEPLIERLFGSEASWNISNAHLASAYMTALQYCRCVLMHQALVSVGKSPVIDSDWERNIDALITNDEEVREKVLSFFSDRSQSDSGFSRALKVYLHACFRGITGLAGGLSSQAGTYLLELLLFVPIHLYADLTKELAKLQKPIFSTNMACRETAAHIFGLLASLEHCSSETLRAMNTAFERRILSWQKAIGSEVLEVHGSVLARAFFLSRTLHRGTRATSIDEQCTTFISVCVAILRESKDKTLLEGAFNSVSQLSLFSATTTTSLAANQMELMVQQLSASSKEGNEKAILALGHLSIGCLEENSEISPLSTIIDKLYDLHTVRQPNVQFAVGEALSCAAVGWESKALVPALDITGPYPKSALRNKTLPVVLDHVLRDCRTTKPSLRQATVIWLLCLLQYCGHLPAVTGRLRECQAAFKSFLTDRDTLNQESASRGLTLVYEKGDKDLRDTLIRDLVGSFTGSSTGMSGTVSEDTELFDAGALPTGDGSITTYKDIMSLAAEVGDSTLVYKFMSLASHDAIWSSRAAFGRFGLTNILSDASNDGYLASNPKLYPALFRYRFDPNTNVRNAMNDIWTALVKDANATINENFDVIIKDLFKNILGKEWRTRQASCAAIADLVQGRQLEIYEKYLEEIWGLTFKVCDDIKESVRVAAMSLARVLTGILTRALEASDSSAKTAEKMLKQVLPFLLSTQGLESGAAEVQDFSRKTILQIIKKSNGKTLRPFLPELVGRLLALLSSIEPEMINYLHMNAETFGVTKQQLDDARLKHIRGSSMLEAIERCLDYLDESSMPEFNRSLENAIKTVIGLPSKVGCSRVLVSLATRQNFLFQPYADSFLQLARKQVFDRNDTISSAYASACGYLARLATDEALFKMVEGCRKLYFDSDDDRERMIAGDMIYCFSKYATDKFNSLGGEVLPFVFVAKHDQHDRAKSFFEDTWNENVGGSRTVLLYLKEIIQLSSQYLDSARWSVKHTSAFAIADVVTSAGTNISDADAGVIWPALEKALSGKTWEGKEKVLKAFVQFTKNSRLSQNDSKISEQMVKIMLRESKRNNVGYRQHAMGRLAEFIESPNCPDMYEQVHSIVEPIIEELCTSSEDMDIDSTNSGPSSKTVKELTISNALTALVRSIRPSKRELPALEVPLQQSLSLIERVLHAESGSKIIQAAIYEALGRLFQDMHAIDDIPTTTSPAALDEILLKYIQLILNAGDQVEHIRLKAAEAALAIAPVTRKCSGKVRDAFVERVEKVKGGERSASVQGILDNARKAMDS</sequence>
<feature type="domain" description="PhoD-like phosphatase" evidence="6">
    <location>
        <begin position="1"/>
        <end position="356"/>
    </location>
</feature>
<dbReference type="InterPro" id="IPR016024">
    <property type="entry name" value="ARM-type_fold"/>
</dbReference>
<gene>
    <name evidence="8" type="primary">ECM29</name>
    <name evidence="8" type="ORF">OHK93_005124</name>
</gene>
<dbReference type="GO" id="GO:0036503">
    <property type="term" value="P:ERAD pathway"/>
    <property type="evidence" value="ECO:0007669"/>
    <property type="project" value="TreeGrafter"/>
</dbReference>
<keyword evidence="9" id="KW-1185">Reference proteome</keyword>
<keyword evidence="2" id="KW-0963">Cytoplasm</keyword>
<dbReference type="PANTHER" id="PTHR23346:SF19">
    <property type="entry name" value="PROTEASOME ADAPTER AND SCAFFOLD PROTEIN ECM29"/>
    <property type="match status" value="1"/>
</dbReference>
<dbReference type="GO" id="GO:0060090">
    <property type="term" value="F:molecular adaptor activity"/>
    <property type="evidence" value="ECO:0007669"/>
    <property type="project" value="InterPro"/>
</dbReference>
<evidence type="ECO:0000313" key="9">
    <source>
        <dbReference type="Proteomes" id="UP001161017"/>
    </source>
</evidence>
<dbReference type="InterPro" id="IPR043904">
    <property type="entry name" value="PhoD_2-like"/>
</dbReference>
<keyword evidence="4 8" id="KW-0647">Proteasome</keyword>
<evidence type="ECO:0000313" key="8">
    <source>
        <dbReference type="EMBL" id="MDI1493336.1"/>
    </source>
</evidence>
<name>A0AA43TVQ6_9LECA</name>
<dbReference type="InterPro" id="IPR024372">
    <property type="entry name" value="Ecm29_N"/>
</dbReference>
<evidence type="ECO:0000256" key="4">
    <source>
        <dbReference type="ARBA" id="ARBA00022942"/>
    </source>
</evidence>
<dbReference type="Gene3D" id="1.25.10.10">
    <property type="entry name" value="Leucine-rich Repeat Variant"/>
    <property type="match status" value="2"/>
</dbReference>
<dbReference type="Pfam" id="PF19050">
    <property type="entry name" value="PhoD_2"/>
    <property type="match status" value="1"/>
</dbReference>
<dbReference type="Proteomes" id="UP001161017">
    <property type="component" value="Unassembled WGS sequence"/>
</dbReference>
<evidence type="ECO:0000259" key="5">
    <source>
        <dbReference type="Pfam" id="PF13001"/>
    </source>
</evidence>
<dbReference type="Pfam" id="PF13001">
    <property type="entry name" value="ECM29_N"/>
    <property type="match status" value="1"/>
</dbReference>
<dbReference type="SUPFAM" id="SSF48371">
    <property type="entry name" value="ARM repeat"/>
    <property type="match status" value="3"/>
</dbReference>
<dbReference type="Pfam" id="PF24492">
    <property type="entry name" value="HEAT_ECM29"/>
    <property type="match status" value="1"/>
</dbReference>
<dbReference type="GO" id="GO:0005737">
    <property type="term" value="C:cytoplasm"/>
    <property type="evidence" value="ECO:0007669"/>
    <property type="project" value="UniProtKB-SubCell"/>
</dbReference>
<evidence type="ECO:0000259" key="7">
    <source>
        <dbReference type="Pfam" id="PF24492"/>
    </source>
</evidence>
<evidence type="ECO:0000256" key="3">
    <source>
        <dbReference type="ARBA" id="ARBA00022737"/>
    </source>
</evidence>
<accession>A0AA43TVQ6</accession>
<dbReference type="InterPro" id="IPR055443">
    <property type="entry name" value="HEAT_ECM29"/>
</dbReference>
<dbReference type="EMBL" id="JAPUFD010000025">
    <property type="protein sequence ID" value="MDI1493336.1"/>
    <property type="molecule type" value="Genomic_DNA"/>
</dbReference>
<reference evidence="8" key="1">
    <citation type="journal article" date="2023" name="Genome Biol. Evol.">
        <title>First Whole Genome Sequence and Flow Cytometry Genome Size Data for the Lichen-Forming Fungus Ramalina farinacea (Ascomycota).</title>
        <authorList>
            <person name="Llewellyn T."/>
            <person name="Mian S."/>
            <person name="Hill R."/>
            <person name="Leitch I.J."/>
            <person name="Gaya E."/>
        </authorList>
    </citation>
    <scope>NUCLEOTIDE SEQUENCE</scope>
    <source>
        <strain evidence="8">LIQ254RAFAR</strain>
    </source>
</reference>
<proteinExistence type="predicted"/>
<comment type="caution">
    <text evidence="8">The sequence shown here is derived from an EMBL/GenBank/DDBJ whole genome shotgun (WGS) entry which is preliminary data.</text>
</comment>
<dbReference type="GO" id="GO:0005634">
    <property type="term" value="C:nucleus"/>
    <property type="evidence" value="ECO:0007669"/>
    <property type="project" value="TreeGrafter"/>
</dbReference>
<protein>
    <submittedName>
        <fullName evidence="8">Proteasome component M29</fullName>
    </submittedName>
</protein>
<dbReference type="GO" id="GO:0000502">
    <property type="term" value="C:proteasome complex"/>
    <property type="evidence" value="ECO:0007669"/>
    <property type="project" value="UniProtKB-KW"/>
</dbReference>
<evidence type="ECO:0000256" key="1">
    <source>
        <dbReference type="ARBA" id="ARBA00004496"/>
    </source>
</evidence>
<feature type="domain" description="Proteasome component Ecm29 N-terminal" evidence="5">
    <location>
        <begin position="449"/>
        <end position="964"/>
    </location>
</feature>